<protein>
    <submittedName>
        <fullName evidence="2">Uncharacterized protein</fullName>
    </submittedName>
</protein>
<gene>
    <name evidence="2" type="ORF">PoB_004261100</name>
</gene>
<evidence type="ECO:0000256" key="1">
    <source>
        <dbReference type="SAM" id="MobiDB-lite"/>
    </source>
</evidence>
<feature type="compositionally biased region" description="Polar residues" evidence="1">
    <location>
        <begin position="63"/>
        <end position="72"/>
    </location>
</feature>
<feature type="region of interest" description="Disordered" evidence="1">
    <location>
        <begin position="63"/>
        <end position="88"/>
    </location>
</feature>
<evidence type="ECO:0000313" key="3">
    <source>
        <dbReference type="Proteomes" id="UP000735302"/>
    </source>
</evidence>
<evidence type="ECO:0000313" key="2">
    <source>
        <dbReference type="EMBL" id="GFO16106.1"/>
    </source>
</evidence>
<accession>A0AAV4AYB9</accession>
<dbReference type="Proteomes" id="UP000735302">
    <property type="component" value="Unassembled WGS sequence"/>
</dbReference>
<proteinExistence type="predicted"/>
<comment type="caution">
    <text evidence="2">The sequence shown here is derived from an EMBL/GenBank/DDBJ whole genome shotgun (WGS) entry which is preliminary data.</text>
</comment>
<feature type="compositionally biased region" description="Polar residues" evidence="1">
    <location>
        <begin position="17"/>
        <end position="36"/>
    </location>
</feature>
<dbReference type="AlphaFoldDB" id="A0AAV4AYB9"/>
<feature type="compositionally biased region" description="Basic and acidic residues" evidence="1">
    <location>
        <begin position="73"/>
        <end position="82"/>
    </location>
</feature>
<dbReference type="EMBL" id="BLXT01004649">
    <property type="protein sequence ID" value="GFO16106.1"/>
    <property type="molecule type" value="Genomic_DNA"/>
</dbReference>
<sequence>MMVSEPVTQEDFHTMQYRVSSPCDSTQDPIDSYASDNSDCNYGNGINKKDQFFYVNPTTKIESQKQLQTSGRSSDDEGKQRTTFENWGIEENKNISKTSLNGETEFAEISGGEVWTPLQVLGNSHTDQPKDSIPEVFEMDKGDNSGDDFSAEGLIPPWRTCIVLCVSFTFIYSAFEAIQNLQVSCV</sequence>
<name>A0AAV4AYB9_9GAST</name>
<organism evidence="2 3">
    <name type="scientific">Plakobranchus ocellatus</name>
    <dbReference type="NCBI Taxonomy" id="259542"/>
    <lineage>
        <taxon>Eukaryota</taxon>
        <taxon>Metazoa</taxon>
        <taxon>Spiralia</taxon>
        <taxon>Lophotrochozoa</taxon>
        <taxon>Mollusca</taxon>
        <taxon>Gastropoda</taxon>
        <taxon>Heterobranchia</taxon>
        <taxon>Euthyneura</taxon>
        <taxon>Panpulmonata</taxon>
        <taxon>Sacoglossa</taxon>
        <taxon>Placobranchoidea</taxon>
        <taxon>Plakobranchidae</taxon>
        <taxon>Plakobranchus</taxon>
    </lineage>
</organism>
<reference evidence="2 3" key="1">
    <citation type="journal article" date="2021" name="Elife">
        <title>Chloroplast acquisition without the gene transfer in kleptoplastic sea slugs, Plakobranchus ocellatus.</title>
        <authorList>
            <person name="Maeda T."/>
            <person name="Takahashi S."/>
            <person name="Yoshida T."/>
            <person name="Shimamura S."/>
            <person name="Takaki Y."/>
            <person name="Nagai Y."/>
            <person name="Toyoda A."/>
            <person name="Suzuki Y."/>
            <person name="Arimoto A."/>
            <person name="Ishii H."/>
            <person name="Satoh N."/>
            <person name="Nishiyama T."/>
            <person name="Hasebe M."/>
            <person name="Maruyama T."/>
            <person name="Minagawa J."/>
            <person name="Obokata J."/>
            <person name="Shigenobu S."/>
        </authorList>
    </citation>
    <scope>NUCLEOTIDE SEQUENCE [LARGE SCALE GENOMIC DNA]</scope>
</reference>
<feature type="region of interest" description="Disordered" evidence="1">
    <location>
        <begin position="1"/>
        <end position="36"/>
    </location>
</feature>
<keyword evidence="3" id="KW-1185">Reference proteome</keyword>